<reference evidence="1" key="1">
    <citation type="submission" date="2020-04" db="EMBL/GenBank/DDBJ databases">
        <authorList>
            <person name="Chiriac C."/>
            <person name="Salcher M."/>
            <person name="Ghai R."/>
            <person name="Kavagutti S V."/>
        </authorList>
    </citation>
    <scope>NUCLEOTIDE SEQUENCE</scope>
</reference>
<evidence type="ECO:0000313" key="1">
    <source>
        <dbReference type="EMBL" id="CAB4157910.1"/>
    </source>
</evidence>
<protein>
    <submittedName>
        <fullName evidence="1">Uncharacterized protein</fullName>
    </submittedName>
</protein>
<accession>A0A6J5NDX3</accession>
<proteinExistence type="predicted"/>
<sequence length="41" mass="4814">MPTYNYICPNCQHVYSELRPADMEQIVKICNACSESEYIEQ</sequence>
<dbReference type="EMBL" id="LR796651">
    <property type="protein sequence ID" value="CAB4157910.1"/>
    <property type="molecule type" value="Genomic_DNA"/>
</dbReference>
<gene>
    <name evidence="1" type="ORF">UFOVP694_57</name>
</gene>
<organism evidence="1">
    <name type="scientific">uncultured Caudovirales phage</name>
    <dbReference type="NCBI Taxonomy" id="2100421"/>
    <lineage>
        <taxon>Viruses</taxon>
        <taxon>Duplodnaviria</taxon>
        <taxon>Heunggongvirae</taxon>
        <taxon>Uroviricota</taxon>
        <taxon>Caudoviricetes</taxon>
        <taxon>Peduoviridae</taxon>
        <taxon>Maltschvirus</taxon>
        <taxon>Maltschvirus maltsch</taxon>
    </lineage>
</organism>
<name>A0A6J5NDX3_9CAUD</name>